<accession>A0A1W0WR58</accession>
<feature type="compositionally biased region" description="Basic and acidic residues" evidence="1">
    <location>
        <begin position="476"/>
        <end position="493"/>
    </location>
</feature>
<feature type="region of interest" description="Disordered" evidence="1">
    <location>
        <begin position="221"/>
        <end position="251"/>
    </location>
</feature>
<feature type="region of interest" description="Disordered" evidence="1">
    <location>
        <begin position="358"/>
        <end position="727"/>
    </location>
</feature>
<feature type="compositionally biased region" description="Basic and acidic residues" evidence="1">
    <location>
        <begin position="321"/>
        <end position="337"/>
    </location>
</feature>
<evidence type="ECO:0000313" key="2">
    <source>
        <dbReference type="EMBL" id="OQV17633.1"/>
    </source>
</evidence>
<feature type="compositionally biased region" description="Basic and acidic residues" evidence="1">
    <location>
        <begin position="613"/>
        <end position="622"/>
    </location>
</feature>
<feature type="region of interest" description="Disordered" evidence="1">
    <location>
        <begin position="158"/>
        <end position="200"/>
    </location>
</feature>
<name>A0A1W0WR58_HYPEX</name>
<keyword evidence="3" id="KW-1185">Reference proteome</keyword>
<reference evidence="3" key="1">
    <citation type="submission" date="2017-01" db="EMBL/GenBank/DDBJ databases">
        <title>Comparative genomics of anhydrobiosis in the tardigrade Hypsibius dujardini.</title>
        <authorList>
            <person name="Yoshida Y."/>
            <person name="Koutsovoulos G."/>
            <person name="Laetsch D."/>
            <person name="Stevens L."/>
            <person name="Kumar S."/>
            <person name="Horikawa D."/>
            <person name="Ishino K."/>
            <person name="Komine S."/>
            <person name="Tomita M."/>
            <person name="Blaxter M."/>
            <person name="Arakawa K."/>
        </authorList>
    </citation>
    <scope>NUCLEOTIDE SEQUENCE [LARGE SCALE GENOMIC DNA]</scope>
    <source>
        <strain evidence="3">Z151</strain>
    </source>
</reference>
<evidence type="ECO:0000313" key="3">
    <source>
        <dbReference type="Proteomes" id="UP000192578"/>
    </source>
</evidence>
<dbReference type="EMBL" id="MTYJ01000058">
    <property type="protein sequence ID" value="OQV17633.1"/>
    <property type="molecule type" value="Genomic_DNA"/>
</dbReference>
<gene>
    <name evidence="2" type="ORF">BV898_08257</name>
</gene>
<feature type="compositionally biased region" description="Basic and acidic residues" evidence="1">
    <location>
        <begin position="507"/>
        <end position="525"/>
    </location>
</feature>
<evidence type="ECO:0000256" key="1">
    <source>
        <dbReference type="SAM" id="MobiDB-lite"/>
    </source>
</evidence>
<protein>
    <submittedName>
        <fullName evidence="2">Uncharacterized protein</fullName>
    </submittedName>
</protein>
<sequence length="727" mass="76451">MEASNAMPELHHRPPQDDPDDTDGLDLYGGVHLPTGPDQVEGNPNGAQEPAPTPQQVEMAARSRKCMIDMVENLSKPFWPRRPPASVNLPSPYKQGGYAPSTDITHRVDKQPVPEPPKAGKPLPVFASKAKQQQPQDGNYKEADVLLDLKTTPVKHSPMKKVVAKRAATGDAEKVETETESTDNKSKKLSSITTGHLAPHSMAPHSVAKYVKIPPVDHSQEFDESGQALHSSSSAHGLPHHGGKDSPPVYQFPARASLTKRQVDGEDKDDLSGFLHSSLSAHGLQNIDGDVEPSETQDISLLIAGPEVPPAKKQKITPRAPRREVKTHAEHEHDGHPHGVTSTGYGLANAHHFDYRIPTVHASPSGSSDVDRPPSPLLTIGNPEDKEKLAGTGTLSPALGLPRSAGYLPGLESPDEIPAETLSPSPLLTIGKPEDKDKALDGTVSPALGLPSSKGRLPEAGRSNEEFIPMPGPNVHKQDSSVDTHEEHGHDGHPNNSSSYAHGPTAAHDDESSHDLIPKQGHEAAVKTTTGETPSKAGLSLSHQELGLKKSNSRTALSTSQELGVQKSSSKAGLSPSKELPKSNSKTGLSPSEELAPHKSTSKTGLNSSRELIAAKDSKNDATADSSQAPAASPALVLPGDGTPLTDEIKPASPALDLPPMSTAEAPDSGEIKPPSPALELTGPLAVDTMATPSNEPKPASPALNLPQAPETVVDPSAGPAPDTRPA</sequence>
<dbReference type="AlphaFoldDB" id="A0A1W0WR58"/>
<organism evidence="2 3">
    <name type="scientific">Hypsibius exemplaris</name>
    <name type="common">Freshwater tardigrade</name>
    <dbReference type="NCBI Taxonomy" id="2072580"/>
    <lineage>
        <taxon>Eukaryota</taxon>
        <taxon>Metazoa</taxon>
        <taxon>Ecdysozoa</taxon>
        <taxon>Tardigrada</taxon>
        <taxon>Eutardigrada</taxon>
        <taxon>Parachela</taxon>
        <taxon>Hypsibioidea</taxon>
        <taxon>Hypsibiidae</taxon>
        <taxon>Hypsibius</taxon>
    </lineage>
</organism>
<comment type="caution">
    <text evidence="2">The sequence shown here is derived from an EMBL/GenBank/DDBJ whole genome shotgun (WGS) entry which is preliminary data.</text>
</comment>
<feature type="compositionally biased region" description="Basic and acidic residues" evidence="1">
    <location>
        <begin position="456"/>
        <end position="465"/>
    </location>
</feature>
<feature type="region of interest" description="Disordered" evidence="1">
    <location>
        <begin position="1"/>
        <end position="61"/>
    </location>
</feature>
<feature type="compositionally biased region" description="Polar residues" evidence="1">
    <location>
        <begin position="553"/>
        <end position="572"/>
    </location>
</feature>
<feature type="region of interest" description="Disordered" evidence="1">
    <location>
        <begin position="76"/>
        <end position="139"/>
    </location>
</feature>
<feature type="compositionally biased region" description="Basic and acidic residues" evidence="1">
    <location>
        <begin position="171"/>
        <end position="186"/>
    </location>
</feature>
<proteinExistence type="predicted"/>
<feature type="region of interest" description="Disordered" evidence="1">
    <location>
        <begin position="307"/>
        <end position="341"/>
    </location>
</feature>
<dbReference type="Proteomes" id="UP000192578">
    <property type="component" value="Unassembled WGS sequence"/>
</dbReference>
<feature type="compositionally biased region" description="Low complexity" evidence="1">
    <location>
        <begin position="623"/>
        <end position="635"/>
    </location>
</feature>